<dbReference type="EMBL" id="LJGW01000726">
    <property type="protein sequence ID" value="OEV01758.1"/>
    <property type="molecule type" value="Genomic_DNA"/>
</dbReference>
<organism evidence="1 2">
    <name type="scientific">Streptomyces nanshensis</name>
    <dbReference type="NCBI Taxonomy" id="518642"/>
    <lineage>
        <taxon>Bacteria</taxon>
        <taxon>Bacillati</taxon>
        <taxon>Actinomycetota</taxon>
        <taxon>Actinomycetes</taxon>
        <taxon>Kitasatosporales</taxon>
        <taxon>Streptomycetaceae</taxon>
        <taxon>Streptomyces</taxon>
    </lineage>
</organism>
<name>A0A1E7KCV2_9ACTN</name>
<protein>
    <recommendedName>
        <fullName evidence="3">HPr kinase</fullName>
    </recommendedName>
</protein>
<proteinExistence type="predicted"/>
<accession>A0A1E7KCV2</accession>
<dbReference type="RefSeq" id="WP_070020788.1">
    <property type="nucleotide sequence ID" value="NZ_LJGW01000726.1"/>
</dbReference>
<dbReference type="Gene3D" id="3.40.50.300">
    <property type="entry name" value="P-loop containing nucleotide triphosphate hydrolases"/>
    <property type="match status" value="1"/>
</dbReference>
<reference evidence="1 2" key="1">
    <citation type="journal article" date="2016" name="Front. Microbiol.">
        <title>Comparative Genomics Analysis of Streptomyces Species Reveals Their Adaptation to the Marine Environment and Their Diversity at the Genomic Level.</title>
        <authorList>
            <person name="Tian X."/>
            <person name="Zhang Z."/>
            <person name="Yang T."/>
            <person name="Chen M."/>
            <person name="Li J."/>
            <person name="Chen F."/>
            <person name="Yang J."/>
            <person name="Li W."/>
            <person name="Zhang B."/>
            <person name="Zhang Z."/>
            <person name="Wu J."/>
            <person name="Zhang C."/>
            <person name="Long L."/>
            <person name="Xiao J."/>
        </authorList>
    </citation>
    <scope>NUCLEOTIDE SEQUENCE [LARGE SCALE GENOMIC DNA]</scope>
    <source>
        <strain evidence="1 2">SCSIO 10429</strain>
    </source>
</reference>
<evidence type="ECO:0000313" key="1">
    <source>
        <dbReference type="EMBL" id="OEV01758.1"/>
    </source>
</evidence>
<dbReference type="AlphaFoldDB" id="A0A1E7KCV2"/>
<keyword evidence="2" id="KW-1185">Reference proteome</keyword>
<comment type="caution">
    <text evidence="1">The sequence shown here is derived from an EMBL/GenBank/DDBJ whole genome shotgun (WGS) entry which is preliminary data.</text>
</comment>
<dbReference type="InterPro" id="IPR027417">
    <property type="entry name" value="P-loop_NTPase"/>
</dbReference>
<evidence type="ECO:0008006" key="3">
    <source>
        <dbReference type="Google" id="ProtNLM"/>
    </source>
</evidence>
<sequence>MTEDVHVIASMDTVAVRLRAPRAVVGELDRLAAPYITTTAAETTHEETYEELPSVLFTSEPPEGDGWERVVNSSEYEPDRVVWADRTRRSVAVVGDPVPTAWQSQQLLRSVRHLLRWQAYARGDLLLHGGLVSAQGAGIVFTGGKRSGKTSSILSSLLHAKADFVSNDDVALTESAGGLVGYGTPRTVNIRTDSLLALAETAPGMKELLRDCAHPTNGYRGRHRTLETLTTDSGTELPGSLWVRCAELARATGCSLSPRGTVDAVVLPKFDGATQEPRIEPLTPEEAGAALQEHIEWQGTKYDPFLAEWFPETDAGRRQRLVERLVAEVPFLALTQNMHGLGAATDLVVAAALGAPARP</sequence>
<evidence type="ECO:0000313" key="2">
    <source>
        <dbReference type="Proteomes" id="UP000176005"/>
    </source>
</evidence>
<dbReference type="Proteomes" id="UP000176005">
    <property type="component" value="Unassembled WGS sequence"/>
</dbReference>
<gene>
    <name evidence="1" type="ORF">AN218_33450</name>
</gene>